<comment type="caution">
    <text evidence="1">The sequence shown here is derived from an EMBL/GenBank/DDBJ whole genome shotgun (WGS) entry which is preliminary data.</text>
</comment>
<dbReference type="Proteomes" id="UP000582016">
    <property type="component" value="Unassembled WGS sequence"/>
</dbReference>
<dbReference type="AlphaFoldDB" id="A0A8H5I7Q4"/>
<reference evidence="1 2" key="1">
    <citation type="submission" date="2020-05" db="EMBL/GenBank/DDBJ databases">
        <title>Identification and distribution of gene clusters putatively required for synthesis of sphingolipid metabolism inhibitors in phylogenetically diverse species of the filamentous fungus Fusarium.</title>
        <authorList>
            <person name="Kim H.-S."/>
            <person name="Busman M."/>
            <person name="Brown D.W."/>
            <person name="Divon H."/>
            <person name="Uhlig S."/>
            <person name="Proctor R.H."/>
        </authorList>
    </citation>
    <scope>NUCLEOTIDE SEQUENCE [LARGE SCALE GENOMIC DNA]</scope>
    <source>
        <strain evidence="1 2">NRRL 13617</strain>
    </source>
</reference>
<dbReference type="EMBL" id="JAAOAQ010001016">
    <property type="protein sequence ID" value="KAF5531087.1"/>
    <property type="molecule type" value="Genomic_DNA"/>
</dbReference>
<name>A0A8H5I7Q4_9HYPO</name>
<keyword evidence="2" id="KW-1185">Reference proteome</keyword>
<evidence type="ECO:0000313" key="2">
    <source>
        <dbReference type="Proteomes" id="UP000582016"/>
    </source>
</evidence>
<gene>
    <name evidence="1" type="ORF">FPHYL_13973</name>
</gene>
<dbReference type="OrthoDB" id="5150140at2759"/>
<accession>A0A8H5I7Q4</accession>
<protein>
    <submittedName>
        <fullName evidence="1">Arginine deiminase type-3</fullName>
    </submittedName>
</protein>
<evidence type="ECO:0000313" key="1">
    <source>
        <dbReference type="EMBL" id="KAF5531087.1"/>
    </source>
</evidence>
<proteinExistence type="predicted"/>
<organism evidence="1 2">
    <name type="scientific">Fusarium phyllophilum</name>
    <dbReference type="NCBI Taxonomy" id="47803"/>
    <lineage>
        <taxon>Eukaryota</taxon>
        <taxon>Fungi</taxon>
        <taxon>Dikarya</taxon>
        <taxon>Ascomycota</taxon>
        <taxon>Pezizomycotina</taxon>
        <taxon>Sordariomycetes</taxon>
        <taxon>Hypocreomycetidae</taxon>
        <taxon>Hypocreales</taxon>
        <taxon>Nectriaceae</taxon>
        <taxon>Fusarium</taxon>
        <taxon>Fusarium fujikuroi species complex</taxon>
    </lineage>
</organism>
<sequence length="226" mass="25771">MVHSLYIPPCLSTPNHHHHPPPVHKSLRIQIEGPLVSIQKLLPNVPWHVDVCNPIFPQPAARKLAELTYRALHGNNALPDMESHLVVRDEYLGWIHHKNEIDYYGVTFDNNVPSDEYFPEVLQINILEIEADEGEYANEYLPFTIDPADYIGKNILAVPRCCQKRKGSTDRKRVNGLVAERDVIRLGMDRDVIMKLLVGHGVYSTKIPEKRFDIVPRPPTGQAPKE</sequence>